<keyword evidence="6 9" id="KW-1133">Transmembrane helix</keyword>
<evidence type="ECO:0000256" key="3">
    <source>
        <dbReference type="ARBA" id="ARBA00022475"/>
    </source>
</evidence>
<gene>
    <name evidence="12" type="ORF">HND93_24985</name>
</gene>
<dbReference type="PANTHER" id="PTHR35011">
    <property type="entry name" value="2,3-DIKETO-L-GULONATE TRAP TRANSPORTER SMALL PERMEASE PROTEIN YIAM"/>
    <property type="match status" value="1"/>
</dbReference>
<comment type="caution">
    <text evidence="12">The sequence shown here is derived from an EMBL/GenBank/DDBJ whole genome shotgun (WGS) entry which is preliminary data.</text>
</comment>
<evidence type="ECO:0000256" key="2">
    <source>
        <dbReference type="ARBA" id="ARBA00022448"/>
    </source>
</evidence>
<feature type="transmembrane region" description="Helical" evidence="9">
    <location>
        <begin position="140"/>
        <end position="162"/>
    </location>
</feature>
<dbReference type="Pfam" id="PF04290">
    <property type="entry name" value="DctQ"/>
    <property type="match status" value="1"/>
</dbReference>
<evidence type="ECO:0000256" key="9">
    <source>
        <dbReference type="RuleBase" id="RU369079"/>
    </source>
</evidence>
<dbReference type="Proteomes" id="UP000584642">
    <property type="component" value="Unassembled WGS sequence"/>
</dbReference>
<dbReference type="RefSeq" id="WP_180284751.1">
    <property type="nucleotide sequence ID" value="NZ_JABFDB010000023.1"/>
</dbReference>
<evidence type="ECO:0000313" key="12">
    <source>
        <dbReference type="EMBL" id="NYZ22975.1"/>
    </source>
</evidence>
<name>A0ABX2TGU5_9PROT</name>
<organism evidence="12 13">
    <name type="scientific">Azospirillum oleiclasticum</name>
    <dbReference type="NCBI Taxonomy" id="2735135"/>
    <lineage>
        <taxon>Bacteria</taxon>
        <taxon>Pseudomonadati</taxon>
        <taxon>Pseudomonadota</taxon>
        <taxon>Alphaproteobacteria</taxon>
        <taxon>Rhodospirillales</taxon>
        <taxon>Azospirillaceae</taxon>
        <taxon>Azospirillum</taxon>
    </lineage>
</organism>
<feature type="region of interest" description="Disordered" evidence="10">
    <location>
        <begin position="170"/>
        <end position="192"/>
    </location>
</feature>
<dbReference type="EMBL" id="JABFDB010000023">
    <property type="protein sequence ID" value="NYZ22975.1"/>
    <property type="molecule type" value="Genomic_DNA"/>
</dbReference>
<evidence type="ECO:0000256" key="10">
    <source>
        <dbReference type="SAM" id="MobiDB-lite"/>
    </source>
</evidence>
<protein>
    <recommendedName>
        <fullName evidence="9">TRAP transporter small permease protein</fullName>
    </recommendedName>
</protein>
<sequence>MALHPPIAARVGDRGARIDRLLWRAVDAMLFIVVAGLLFSVSWQAASRLLGFAAPWTEELARFLFVWTAFLGMATGFRTREHPRILMLSAILPPGLRAFPHWLSAACTVLLFAIVGWHAVDLLMQRIAFGEMSPVLGVGMWVATAPVVLGSALAIAGSIAGLRRDLADERAQRTVTPEPTPDTIPLGREHRS</sequence>
<comment type="similarity">
    <text evidence="8 9">Belongs to the TRAP transporter small permease family.</text>
</comment>
<keyword evidence="7 9" id="KW-0472">Membrane</keyword>
<evidence type="ECO:0000259" key="11">
    <source>
        <dbReference type="Pfam" id="PF04290"/>
    </source>
</evidence>
<dbReference type="InterPro" id="IPR007387">
    <property type="entry name" value="TRAP_DctQ"/>
</dbReference>
<comment type="subunit">
    <text evidence="9">The complex comprises the extracytoplasmic solute receptor protein and the two transmembrane proteins.</text>
</comment>
<dbReference type="InterPro" id="IPR055348">
    <property type="entry name" value="DctQ"/>
</dbReference>
<keyword evidence="3" id="KW-1003">Cell membrane</keyword>
<evidence type="ECO:0000256" key="8">
    <source>
        <dbReference type="ARBA" id="ARBA00038436"/>
    </source>
</evidence>
<feature type="transmembrane region" description="Helical" evidence="9">
    <location>
        <begin position="98"/>
        <end position="120"/>
    </location>
</feature>
<evidence type="ECO:0000256" key="6">
    <source>
        <dbReference type="ARBA" id="ARBA00022989"/>
    </source>
</evidence>
<evidence type="ECO:0000256" key="7">
    <source>
        <dbReference type="ARBA" id="ARBA00023136"/>
    </source>
</evidence>
<comment type="subcellular location">
    <subcellularLocation>
        <location evidence="1 9">Cell inner membrane</location>
        <topology evidence="1 9">Multi-pass membrane protein</topology>
    </subcellularLocation>
</comment>
<proteinExistence type="inferred from homology"/>
<feature type="domain" description="Tripartite ATP-independent periplasmic transporters DctQ component" evidence="11">
    <location>
        <begin position="39"/>
        <end position="166"/>
    </location>
</feature>
<accession>A0ABX2TGU5</accession>
<keyword evidence="4 9" id="KW-0997">Cell inner membrane</keyword>
<comment type="function">
    <text evidence="9">Part of the tripartite ATP-independent periplasmic (TRAP) transport system.</text>
</comment>
<feature type="transmembrane region" description="Helical" evidence="9">
    <location>
        <begin position="60"/>
        <end position="77"/>
    </location>
</feature>
<keyword evidence="2 9" id="KW-0813">Transport</keyword>
<feature type="transmembrane region" description="Helical" evidence="9">
    <location>
        <begin position="21"/>
        <end position="40"/>
    </location>
</feature>
<reference evidence="12 13" key="1">
    <citation type="submission" date="2020-05" db="EMBL/GenBank/DDBJ databases">
        <title>Azospirillum oleiclasticum sp. nov, a nitrogen-fixing and heavy crude oil-emulsifying bacterium isolated from the crude oil of Yumen Oilfield.</title>
        <authorList>
            <person name="Wu D."/>
            <person name="Cai M."/>
            <person name="Zhang X."/>
        </authorList>
    </citation>
    <scope>NUCLEOTIDE SEQUENCE [LARGE SCALE GENOMIC DNA]</scope>
    <source>
        <strain evidence="12 13">ROY-1-1-2</strain>
    </source>
</reference>
<evidence type="ECO:0000256" key="5">
    <source>
        <dbReference type="ARBA" id="ARBA00022692"/>
    </source>
</evidence>
<evidence type="ECO:0000313" key="13">
    <source>
        <dbReference type="Proteomes" id="UP000584642"/>
    </source>
</evidence>
<evidence type="ECO:0000256" key="1">
    <source>
        <dbReference type="ARBA" id="ARBA00004429"/>
    </source>
</evidence>
<keyword evidence="13" id="KW-1185">Reference proteome</keyword>
<keyword evidence="5 9" id="KW-0812">Transmembrane</keyword>
<evidence type="ECO:0000256" key="4">
    <source>
        <dbReference type="ARBA" id="ARBA00022519"/>
    </source>
</evidence>